<dbReference type="Proteomes" id="UP000823775">
    <property type="component" value="Unassembled WGS sequence"/>
</dbReference>
<sequence length="128" mass="14798">RLRSRRNCWNAMKESREPRYMQVSTTRWSGKGIPLGLCVDIDSFTQQFSSRIDELEEMSTGNNPDIPVGTRGDRYDRYCICVEEMRQSVQIIVQCINQIPSSMIKVNDRKLCPPSRSRMKLSMESCAV</sequence>
<dbReference type="PANTHER" id="PTHR11993:SF10">
    <property type="entry name" value="NADH DEHYDROGENASE [UBIQUINONE] IRON-SULFUR PROTEIN 2, MITOCHONDRIAL"/>
    <property type="match status" value="1"/>
</dbReference>
<evidence type="ECO:0000313" key="6">
    <source>
        <dbReference type="Proteomes" id="UP000823775"/>
    </source>
</evidence>
<dbReference type="InterPro" id="IPR022885">
    <property type="entry name" value="NDH1_su_D/H"/>
</dbReference>
<dbReference type="EMBL" id="JACEIK010004325">
    <property type="protein sequence ID" value="MCD9645064.1"/>
    <property type="molecule type" value="Genomic_DNA"/>
</dbReference>
<accession>A0ABS8VED4</accession>
<evidence type="ECO:0000256" key="1">
    <source>
        <dbReference type="ARBA" id="ARBA00005769"/>
    </source>
</evidence>
<dbReference type="Pfam" id="PF00346">
    <property type="entry name" value="Complex1_49kDa"/>
    <property type="match status" value="1"/>
</dbReference>
<gene>
    <name evidence="5" type="primary">NAD7_8</name>
    <name evidence="5" type="ORF">HAX54_033717</name>
</gene>
<keyword evidence="6" id="KW-1185">Reference proteome</keyword>
<feature type="domain" description="NADH-quinone oxidoreductase subunit D" evidence="4">
    <location>
        <begin position="65"/>
        <end position="126"/>
    </location>
</feature>
<dbReference type="Gene3D" id="1.10.645.10">
    <property type="entry name" value="Cytochrome-c3 Hydrogenase, chain B"/>
    <property type="match status" value="1"/>
</dbReference>
<reference evidence="5 6" key="1">
    <citation type="journal article" date="2021" name="BMC Genomics">
        <title>Datura genome reveals duplications of psychoactive alkaloid biosynthetic genes and high mutation rate following tissue culture.</title>
        <authorList>
            <person name="Rajewski A."/>
            <person name="Carter-House D."/>
            <person name="Stajich J."/>
            <person name="Litt A."/>
        </authorList>
    </citation>
    <scope>NUCLEOTIDE SEQUENCE [LARGE SCALE GENOMIC DNA]</scope>
    <source>
        <strain evidence="5">AR-01</strain>
    </source>
</reference>
<dbReference type="PANTHER" id="PTHR11993">
    <property type="entry name" value="NADH-UBIQUINONE OXIDOREDUCTASE 49 KDA SUBUNIT"/>
    <property type="match status" value="1"/>
</dbReference>
<keyword evidence="2" id="KW-1278">Translocase</keyword>
<comment type="caution">
    <text evidence="5">The sequence shown here is derived from an EMBL/GenBank/DDBJ whole genome shotgun (WGS) entry which is preliminary data.</text>
</comment>
<evidence type="ECO:0000259" key="4">
    <source>
        <dbReference type="Pfam" id="PF00346"/>
    </source>
</evidence>
<evidence type="ECO:0000256" key="2">
    <source>
        <dbReference type="ARBA" id="ARBA00022967"/>
    </source>
</evidence>
<dbReference type="InterPro" id="IPR029014">
    <property type="entry name" value="NiFe-Hase_large"/>
</dbReference>
<protein>
    <submittedName>
        <fullName evidence="5">NADH dehydrogenase [ubiquinone] iron-sulfur protein 2</fullName>
    </submittedName>
</protein>
<evidence type="ECO:0000256" key="3">
    <source>
        <dbReference type="ARBA" id="ARBA00023027"/>
    </source>
</evidence>
<name>A0ABS8VED4_DATST</name>
<dbReference type="InterPro" id="IPR001135">
    <property type="entry name" value="NADH_Q_OxRdtase_suD"/>
</dbReference>
<proteinExistence type="inferred from homology"/>
<evidence type="ECO:0000313" key="5">
    <source>
        <dbReference type="EMBL" id="MCD9645064.1"/>
    </source>
</evidence>
<dbReference type="SUPFAM" id="SSF56762">
    <property type="entry name" value="HydB/Nqo4-like"/>
    <property type="match status" value="1"/>
</dbReference>
<organism evidence="5 6">
    <name type="scientific">Datura stramonium</name>
    <name type="common">Jimsonweed</name>
    <name type="synonym">Common thornapple</name>
    <dbReference type="NCBI Taxonomy" id="4076"/>
    <lineage>
        <taxon>Eukaryota</taxon>
        <taxon>Viridiplantae</taxon>
        <taxon>Streptophyta</taxon>
        <taxon>Embryophyta</taxon>
        <taxon>Tracheophyta</taxon>
        <taxon>Spermatophyta</taxon>
        <taxon>Magnoliopsida</taxon>
        <taxon>eudicotyledons</taxon>
        <taxon>Gunneridae</taxon>
        <taxon>Pentapetalae</taxon>
        <taxon>asterids</taxon>
        <taxon>lamiids</taxon>
        <taxon>Solanales</taxon>
        <taxon>Solanaceae</taxon>
        <taxon>Solanoideae</taxon>
        <taxon>Datureae</taxon>
        <taxon>Datura</taxon>
    </lineage>
</organism>
<keyword evidence="3" id="KW-0520">NAD</keyword>
<comment type="similarity">
    <text evidence="1">Belongs to the complex I 49 kDa subunit family.</text>
</comment>
<feature type="non-terminal residue" evidence="5">
    <location>
        <position position="1"/>
    </location>
</feature>